<dbReference type="PANTHER" id="PTHR10434">
    <property type="entry name" value="1-ACYL-SN-GLYCEROL-3-PHOSPHATE ACYLTRANSFERASE"/>
    <property type="match status" value="1"/>
</dbReference>
<comment type="catalytic activity">
    <reaction evidence="4">
        <text>a 1-acyl-sn-glycero-3-phosphate + an acyl-CoA = a 1,2-diacyl-sn-glycero-3-phosphate + CoA</text>
        <dbReference type="Rhea" id="RHEA:19709"/>
        <dbReference type="ChEBI" id="CHEBI:57287"/>
        <dbReference type="ChEBI" id="CHEBI:57970"/>
        <dbReference type="ChEBI" id="CHEBI:58342"/>
        <dbReference type="ChEBI" id="CHEBI:58608"/>
        <dbReference type="EC" id="2.3.1.51"/>
    </reaction>
</comment>
<dbReference type="SMART" id="SM00563">
    <property type="entry name" value="PlsC"/>
    <property type="match status" value="1"/>
</dbReference>
<dbReference type="GO" id="GO:0006654">
    <property type="term" value="P:phosphatidic acid biosynthetic process"/>
    <property type="evidence" value="ECO:0007669"/>
    <property type="project" value="TreeGrafter"/>
</dbReference>
<dbReference type="InterPro" id="IPR004552">
    <property type="entry name" value="AGP_acyltrans"/>
</dbReference>
<dbReference type="EC" id="2.3.1.51" evidence="4"/>
<keyword evidence="4" id="KW-1208">Phospholipid metabolism</keyword>
<dbReference type="SUPFAM" id="SSF69593">
    <property type="entry name" value="Glycerol-3-phosphate (1)-acyltransferase"/>
    <property type="match status" value="1"/>
</dbReference>
<gene>
    <name evidence="6" type="ORF">JW646_18800</name>
</gene>
<name>A0AAX2ZEF0_9FIRM</name>
<keyword evidence="7" id="KW-1185">Reference proteome</keyword>
<keyword evidence="4" id="KW-0444">Lipid biosynthesis</keyword>
<dbReference type="KEGG" id="tem:JW646_18800"/>
<keyword evidence="4" id="KW-0443">Lipid metabolism</keyword>
<dbReference type="GO" id="GO:0003841">
    <property type="term" value="F:1-acylglycerol-3-phosphate O-acyltransferase activity"/>
    <property type="evidence" value="ECO:0007669"/>
    <property type="project" value="UniProtKB-UniRule"/>
</dbReference>
<dbReference type="EMBL" id="CP081135">
    <property type="protein sequence ID" value="UEL47642.1"/>
    <property type="molecule type" value="Genomic_DNA"/>
</dbReference>
<evidence type="ECO:0000256" key="1">
    <source>
        <dbReference type="ARBA" id="ARBA00008655"/>
    </source>
</evidence>
<dbReference type="RefSeq" id="WP_206923510.1">
    <property type="nucleotide sequence ID" value="NZ_CP081135.1"/>
</dbReference>
<evidence type="ECO:0000313" key="7">
    <source>
        <dbReference type="Proteomes" id="UP001198983"/>
    </source>
</evidence>
<organism evidence="6 7">
    <name type="scientific">Terrisporobacter hibernicus</name>
    <dbReference type="NCBI Taxonomy" id="2813371"/>
    <lineage>
        <taxon>Bacteria</taxon>
        <taxon>Bacillati</taxon>
        <taxon>Bacillota</taxon>
        <taxon>Clostridia</taxon>
        <taxon>Peptostreptococcales</taxon>
        <taxon>Peptostreptococcaceae</taxon>
        <taxon>Terrisporobacter</taxon>
    </lineage>
</organism>
<feature type="domain" description="Phospholipid/glycerol acyltransferase" evidence="5">
    <location>
        <begin position="35"/>
        <end position="148"/>
    </location>
</feature>
<evidence type="ECO:0000259" key="5">
    <source>
        <dbReference type="SMART" id="SM00563"/>
    </source>
</evidence>
<dbReference type="Pfam" id="PF01553">
    <property type="entry name" value="Acyltransferase"/>
    <property type="match status" value="1"/>
</dbReference>
<dbReference type="InterPro" id="IPR002123">
    <property type="entry name" value="Plipid/glycerol_acylTrfase"/>
</dbReference>
<dbReference type="AlphaFoldDB" id="A0AAX2ZEF0"/>
<comment type="domain">
    <text evidence="4">The HXXXXD motif is essential for acyltransferase activity and may constitute the binding site for the phosphate moiety of the glycerol-3-phosphate.</text>
</comment>
<sequence length="196" mass="22093">MSFYKFVLSLFRLYSKVFYKYEVIGAENIPDEGNLIIAANHKSNLDPIFIAAAVKNRTVAPIGKKELFENKILGKILSNLNVIPIDRENPGISTIKTILKKLKEGYVIGIFPEGTRIKGNGFGDAKAGLALFAVKGKANVVPISIISNYKIFNKVTIYIDKPISFEEYYKKKLSAEDYERLSGDVLEVIKDNYYKR</sequence>
<protein>
    <recommendedName>
        <fullName evidence="4">1-acyl-sn-glycerol-3-phosphate acyltransferase</fullName>
        <ecNumber evidence="4">2.3.1.51</ecNumber>
    </recommendedName>
</protein>
<evidence type="ECO:0000313" key="6">
    <source>
        <dbReference type="EMBL" id="UEL47642.1"/>
    </source>
</evidence>
<keyword evidence="4" id="KW-0594">Phospholipid biosynthesis</keyword>
<keyword evidence="3 4" id="KW-0012">Acyltransferase</keyword>
<evidence type="ECO:0000256" key="2">
    <source>
        <dbReference type="ARBA" id="ARBA00022679"/>
    </source>
</evidence>
<dbReference type="NCBIfam" id="TIGR00530">
    <property type="entry name" value="AGP_acyltrn"/>
    <property type="match status" value="1"/>
</dbReference>
<proteinExistence type="inferred from homology"/>
<accession>A0AAX2ZEF0</accession>
<dbReference type="GO" id="GO:0016020">
    <property type="term" value="C:membrane"/>
    <property type="evidence" value="ECO:0007669"/>
    <property type="project" value="InterPro"/>
</dbReference>
<dbReference type="Proteomes" id="UP001198983">
    <property type="component" value="Chromosome"/>
</dbReference>
<comment type="similarity">
    <text evidence="1 4">Belongs to the 1-acyl-sn-glycerol-3-phosphate acyltransferase family.</text>
</comment>
<dbReference type="CDD" id="cd07989">
    <property type="entry name" value="LPLAT_AGPAT-like"/>
    <property type="match status" value="1"/>
</dbReference>
<dbReference type="PANTHER" id="PTHR10434:SF40">
    <property type="entry name" value="1-ACYL-SN-GLYCEROL-3-PHOSPHATE ACYLTRANSFERASE"/>
    <property type="match status" value="1"/>
</dbReference>
<evidence type="ECO:0000256" key="4">
    <source>
        <dbReference type="RuleBase" id="RU361267"/>
    </source>
</evidence>
<evidence type="ECO:0000256" key="3">
    <source>
        <dbReference type="ARBA" id="ARBA00023315"/>
    </source>
</evidence>
<reference evidence="6 7" key="1">
    <citation type="journal article" date="2023" name="Int. J. Syst. Evol. Microbiol.">
        <title>Terrisporobacter hibernicus sp. nov., isolated from bovine faeces in Northern Ireland.</title>
        <authorList>
            <person name="Mitchell M."/>
            <person name="Nguyen S.V."/>
            <person name="Connor M."/>
            <person name="Fairley D.J."/>
            <person name="Donoghue O."/>
            <person name="Marshall H."/>
            <person name="Koolman L."/>
            <person name="McMullan G."/>
            <person name="Schaffer K.E."/>
            <person name="McGrath J.W."/>
            <person name="Fanning S."/>
        </authorList>
    </citation>
    <scope>NUCLEOTIDE SEQUENCE [LARGE SCALE GENOMIC DNA]</scope>
    <source>
        <strain evidence="6 7">MCA3</strain>
    </source>
</reference>
<keyword evidence="2 4" id="KW-0808">Transferase</keyword>